<evidence type="ECO:0000256" key="1">
    <source>
        <dbReference type="ARBA" id="ARBA00004173"/>
    </source>
</evidence>
<organism evidence="6 7">
    <name type="scientific">Polychaeton citri CBS 116435</name>
    <dbReference type="NCBI Taxonomy" id="1314669"/>
    <lineage>
        <taxon>Eukaryota</taxon>
        <taxon>Fungi</taxon>
        <taxon>Dikarya</taxon>
        <taxon>Ascomycota</taxon>
        <taxon>Pezizomycotina</taxon>
        <taxon>Dothideomycetes</taxon>
        <taxon>Dothideomycetidae</taxon>
        <taxon>Capnodiales</taxon>
        <taxon>Capnodiaceae</taxon>
        <taxon>Polychaeton</taxon>
    </lineage>
</organism>
<dbReference type="Proteomes" id="UP000799441">
    <property type="component" value="Unassembled WGS sequence"/>
</dbReference>
<dbReference type="GO" id="GO:0005739">
    <property type="term" value="C:mitochondrion"/>
    <property type="evidence" value="ECO:0007669"/>
    <property type="project" value="UniProtKB-SubCell"/>
</dbReference>
<evidence type="ECO:0000313" key="6">
    <source>
        <dbReference type="EMBL" id="KAF2718901.1"/>
    </source>
</evidence>
<evidence type="ECO:0000256" key="4">
    <source>
        <dbReference type="ARBA" id="ARBA00038016"/>
    </source>
</evidence>
<comment type="subcellular location">
    <subcellularLocation>
        <location evidence="1">Mitochondrion</location>
    </subcellularLocation>
</comment>
<sequence length="431" mass="49733">MLIDKSGRPLRLLARGLTRPYSDVQSRTFSASRTHQAEVEITATSSEAHPPYTSTRTYDPNTVHTSRYERRLQRRQHVSPIGSRRRRAAIQYLKVQKIESLPFEQMPYQCFQEARKYLQEDRKQKIGQISQQRERIERVRSSQTDAQNAASTEKLLSDMDRRLSTLKIWADINDPVVKKRFEDGLGDMDKPIYRHLAEQEWRSYKYRLLTQRIEQMRIVPDVLPALDPTIATNLSFRSRNVQPGEVVDSRVSEGSPKLKLQCFEKGERLVTIAVVNPDVPNVETDGFNYRGHFLACNIRISPSSGNVDFGKLEPEKILLNWHPAYAQKGAPYQRLAVVVLEQVNGEIDTAKIKETGKITERRKLARDGFILRRMVDFYGLKAVGATLFRTQWDEGTAGVMQRAGVPGWNVEFKRKRVEPLPYKKLSGDRYR</sequence>
<dbReference type="InterPro" id="IPR036610">
    <property type="entry name" value="PEBP-like_sf"/>
</dbReference>
<evidence type="ECO:0000256" key="3">
    <source>
        <dbReference type="ARBA" id="ARBA00037226"/>
    </source>
</evidence>
<name>A0A9P4Q5V0_9PEZI</name>
<keyword evidence="2" id="KW-0496">Mitochondrion</keyword>
<comment type="function">
    <text evidence="3">Component of the mitochondrial ribosome (mitoribosome), a dedicated translation machinery responsible for the synthesis of mitochondrial genome-encoded proteins, including at least some of the essential transmembrane subunits of the mitochondrial respiratory chain. The mitoribosomes are attached to the mitochondrial inner membrane and translation products are cotranslationally integrated into the membrane.</text>
</comment>
<dbReference type="SUPFAM" id="SSF49777">
    <property type="entry name" value="PEBP-like"/>
    <property type="match status" value="1"/>
</dbReference>
<evidence type="ECO:0000313" key="7">
    <source>
        <dbReference type="Proteomes" id="UP000799441"/>
    </source>
</evidence>
<dbReference type="Gene3D" id="3.90.280.10">
    <property type="entry name" value="PEBP-like"/>
    <property type="match status" value="1"/>
</dbReference>
<dbReference type="Gene3D" id="1.20.58.1180">
    <property type="match status" value="1"/>
</dbReference>
<proteinExistence type="inferred from homology"/>
<dbReference type="OrthoDB" id="2153661at2759"/>
<keyword evidence="7" id="KW-1185">Reference proteome</keyword>
<dbReference type="FunFam" id="3.90.280.10:FF:000004">
    <property type="entry name" value="Mitochondrial large ribosomal subunit YmL35"/>
    <property type="match status" value="1"/>
</dbReference>
<evidence type="ECO:0000256" key="2">
    <source>
        <dbReference type="ARBA" id="ARBA00023128"/>
    </source>
</evidence>
<comment type="similarity">
    <text evidence="4">Belongs to the phosphatidylethanolamine-binding protein family. Mitochondrion-specific ribosomal protein mL38 subfamily.</text>
</comment>
<dbReference type="InterPro" id="IPR035810">
    <property type="entry name" value="PEBP_euk"/>
</dbReference>
<protein>
    <recommendedName>
        <fullName evidence="5">Large ribosomal subunit protein mL38</fullName>
    </recommendedName>
</protein>
<gene>
    <name evidence="6" type="ORF">K431DRAFT_252354</name>
</gene>
<comment type="caution">
    <text evidence="6">The sequence shown here is derived from an EMBL/GenBank/DDBJ whole genome shotgun (WGS) entry which is preliminary data.</text>
</comment>
<reference evidence="6" key="1">
    <citation type="journal article" date="2020" name="Stud. Mycol.">
        <title>101 Dothideomycetes genomes: a test case for predicting lifestyles and emergence of pathogens.</title>
        <authorList>
            <person name="Haridas S."/>
            <person name="Albert R."/>
            <person name="Binder M."/>
            <person name="Bloem J."/>
            <person name="Labutti K."/>
            <person name="Salamov A."/>
            <person name="Andreopoulos B."/>
            <person name="Baker S."/>
            <person name="Barry K."/>
            <person name="Bills G."/>
            <person name="Bluhm B."/>
            <person name="Cannon C."/>
            <person name="Castanera R."/>
            <person name="Culley D."/>
            <person name="Daum C."/>
            <person name="Ezra D."/>
            <person name="Gonzalez J."/>
            <person name="Henrissat B."/>
            <person name="Kuo A."/>
            <person name="Liang C."/>
            <person name="Lipzen A."/>
            <person name="Lutzoni F."/>
            <person name="Magnuson J."/>
            <person name="Mondo S."/>
            <person name="Nolan M."/>
            <person name="Ohm R."/>
            <person name="Pangilinan J."/>
            <person name="Park H.-J."/>
            <person name="Ramirez L."/>
            <person name="Alfaro M."/>
            <person name="Sun H."/>
            <person name="Tritt A."/>
            <person name="Yoshinaga Y."/>
            <person name="Zwiers L.-H."/>
            <person name="Turgeon B."/>
            <person name="Goodwin S."/>
            <person name="Spatafora J."/>
            <person name="Crous P."/>
            <person name="Grigoriev I."/>
        </authorList>
    </citation>
    <scope>NUCLEOTIDE SEQUENCE</scope>
    <source>
        <strain evidence="6">CBS 116435</strain>
    </source>
</reference>
<accession>A0A9P4Q5V0</accession>
<dbReference type="AlphaFoldDB" id="A0A9P4Q5V0"/>
<dbReference type="PANTHER" id="PTHR11362:SF82">
    <property type="entry name" value="PHOSPHATIDYLETHANOLAMINE-BINDING PROTEIN 4"/>
    <property type="match status" value="1"/>
</dbReference>
<dbReference type="PANTHER" id="PTHR11362">
    <property type="entry name" value="PHOSPHATIDYLETHANOLAMINE-BINDING PROTEIN"/>
    <property type="match status" value="1"/>
</dbReference>
<evidence type="ECO:0000256" key="5">
    <source>
        <dbReference type="ARBA" id="ARBA00039444"/>
    </source>
</evidence>
<dbReference type="EMBL" id="MU003818">
    <property type="protein sequence ID" value="KAF2718901.1"/>
    <property type="molecule type" value="Genomic_DNA"/>
</dbReference>